<reference evidence="2 3" key="1">
    <citation type="submission" date="2015-01" db="EMBL/GenBank/DDBJ databases">
        <title>Draft genome of the acidophilic iron oxidizer Ferrimicrobium acidiphilum strain T23.</title>
        <authorList>
            <person name="Poehlein A."/>
            <person name="Eisen S."/>
            <person name="Schloemann M."/>
            <person name="Johnson B.D."/>
            <person name="Daniel R."/>
            <person name="Muehling M."/>
        </authorList>
    </citation>
    <scope>NUCLEOTIDE SEQUENCE [LARGE SCALE GENOMIC DNA]</scope>
    <source>
        <strain evidence="2 3">T23</strain>
    </source>
</reference>
<keyword evidence="3" id="KW-1185">Reference proteome</keyword>
<dbReference type="STRING" id="1121877.FEAC_12650"/>
<feature type="transmembrane region" description="Helical" evidence="1">
    <location>
        <begin position="12"/>
        <end position="31"/>
    </location>
</feature>
<accession>A0A0D8FV04</accession>
<keyword evidence="1" id="KW-1133">Transmembrane helix</keyword>
<dbReference type="InterPro" id="IPR009272">
    <property type="entry name" value="DUF929"/>
</dbReference>
<dbReference type="SUPFAM" id="SSF52833">
    <property type="entry name" value="Thioredoxin-like"/>
    <property type="match status" value="1"/>
</dbReference>
<dbReference type="AlphaFoldDB" id="A0A0D8FV04"/>
<dbReference type="eggNOG" id="ENOG5030WW9">
    <property type="taxonomic scope" value="Bacteria"/>
</dbReference>
<keyword evidence="1" id="KW-0812">Transmembrane</keyword>
<dbReference type="RefSeq" id="WP_052565785.1">
    <property type="nucleotide sequence ID" value="NZ_JQKF01000018.1"/>
</dbReference>
<evidence type="ECO:0000313" key="3">
    <source>
        <dbReference type="Proteomes" id="UP000032336"/>
    </source>
</evidence>
<protein>
    <recommendedName>
        <fullName evidence="4">DUF929 domain-containing protein</fullName>
    </recommendedName>
</protein>
<evidence type="ECO:0000256" key="1">
    <source>
        <dbReference type="SAM" id="Phobius"/>
    </source>
</evidence>
<evidence type="ECO:0008006" key="4">
    <source>
        <dbReference type="Google" id="ProtNLM"/>
    </source>
</evidence>
<proteinExistence type="predicted"/>
<evidence type="ECO:0000313" key="2">
    <source>
        <dbReference type="EMBL" id="KJE76941.1"/>
    </source>
</evidence>
<organism evidence="2 3">
    <name type="scientific">Ferrimicrobium acidiphilum DSM 19497</name>
    <dbReference type="NCBI Taxonomy" id="1121877"/>
    <lineage>
        <taxon>Bacteria</taxon>
        <taxon>Bacillati</taxon>
        <taxon>Actinomycetota</taxon>
        <taxon>Acidimicrobiia</taxon>
        <taxon>Acidimicrobiales</taxon>
        <taxon>Acidimicrobiaceae</taxon>
        <taxon>Ferrimicrobium</taxon>
    </lineage>
</organism>
<sequence>MPTNTTKRSRGPLAVGLVVVVIIAIVVTFLVTRKSNQSASTPTSAALGSAVPKNVLARATNIPESVLKTVGVDPALVAAPQVIKGGKPLTLNGKPELLYVGAEFCPYCAAERWALVGALSKFGSFNGLELMESSSTDVYPNTNTFSFLHASYSSPYLSLVTREIETRTHAPLQTLTTKENDLLNLYDVPPYVPNTQDSGSIPFVDFANKFVIDGASYSPQVLAGLNWQTIAATLSDPTSPVAKSIGGTVNEITAAVCVLTHNKPGSVCKTSLIQGLQKKL</sequence>
<dbReference type="Pfam" id="PF06053">
    <property type="entry name" value="DUF929"/>
    <property type="match status" value="1"/>
</dbReference>
<dbReference type="PATRIC" id="fig|1121877.4.peg.1389"/>
<dbReference type="OrthoDB" id="154333at2"/>
<keyword evidence="1" id="KW-0472">Membrane</keyword>
<dbReference type="GeneID" id="78372490"/>
<comment type="caution">
    <text evidence="2">The sequence shown here is derived from an EMBL/GenBank/DDBJ whole genome shotgun (WGS) entry which is preliminary data.</text>
</comment>
<dbReference type="InterPro" id="IPR036249">
    <property type="entry name" value="Thioredoxin-like_sf"/>
</dbReference>
<gene>
    <name evidence="2" type="ORF">FEAC_12650</name>
</gene>
<name>A0A0D8FV04_9ACTN</name>
<dbReference type="Proteomes" id="UP000032336">
    <property type="component" value="Unassembled WGS sequence"/>
</dbReference>
<dbReference type="EMBL" id="JXUW01000009">
    <property type="protein sequence ID" value="KJE76941.1"/>
    <property type="molecule type" value="Genomic_DNA"/>
</dbReference>